<dbReference type="Proteomes" id="UP001500902">
    <property type="component" value="Unassembled WGS sequence"/>
</dbReference>
<accession>A0ABP7B262</accession>
<dbReference type="PROSITE" id="PS51257">
    <property type="entry name" value="PROKAR_LIPOPROTEIN"/>
    <property type="match status" value="1"/>
</dbReference>
<reference evidence="2" key="1">
    <citation type="journal article" date="2019" name="Int. J. Syst. Evol. Microbiol.">
        <title>The Global Catalogue of Microorganisms (GCM) 10K type strain sequencing project: providing services to taxonomists for standard genome sequencing and annotation.</title>
        <authorList>
            <consortium name="The Broad Institute Genomics Platform"/>
            <consortium name="The Broad Institute Genome Sequencing Center for Infectious Disease"/>
            <person name="Wu L."/>
            <person name="Ma J."/>
        </authorList>
    </citation>
    <scope>NUCLEOTIDE SEQUENCE [LARGE SCALE GENOMIC DNA]</scope>
    <source>
        <strain evidence="2">JCM 16904</strain>
    </source>
</reference>
<protein>
    <recommendedName>
        <fullName evidence="3">Lipoprotein</fullName>
    </recommendedName>
</protein>
<dbReference type="EMBL" id="BAAAZP010000008">
    <property type="protein sequence ID" value="GAA3645290.1"/>
    <property type="molecule type" value="Genomic_DNA"/>
</dbReference>
<proteinExistence type="predicted"/>
<name>A0ABP7B262_9ACTN</name>
<comment type="caution">
    <text evidence="1">The sequence shown here is derived from an EMBL/GenBank/DDBJ whole genome shotgun (WGS) entry which is preliminary data.</text>
</comment>
<sequence length="171" mass="18229">MGSVRGVRPDIRRLTAAATLVSLIAVMGCTAGLNRPTLEEATKQLIADGDKLIASREVAASGKLAVTERAEKDTESGCIPGQVQRFFRAQGDLSGAPDVHMPYNSAGLMQSVLEFVGYDSVVNDRDLRDENLGLSVVRNSKTGLTFTLTVRNGQTPNIMIVGKTDCYARGG</sequence>
<keyword evidence="2" id="KW-1185">Reference proteome</keyword>
<gene>
    <name evidence="1" type="ORF">GCM10022224_004840</name>
</gene>
<evidence type="ECO:0000313" key="2">
    <source>
        <dbReference type="Proteomes" id="UP001500902"/>
    </source>
</evidence>
<evidence type="ECO:0008006" key="3">
    <source>
        <dbReference type="Google" id="ProtNLM"/>
    </source>
</evidence>
<evidence type="ECO:0000313" key="1">
    <source>
        <dbReference type="EMBL" id="GAA3645290.1"/>
    </source>
</evidence>
<organism evidence="1 2">
    <name type="scientific">Nonomuraea antimicrobica</name>
    <dbReference type="NCBI Taxonomy" id="561173"/>
    <lineage>
        <taxon>Bacteria</taxon>
        <taxon>Bacillati</taxon>
        <taxon>Actinomycetota</taxon>
        <taxon>Actinomycetes</taxon>
        <taxon>Streptosporangiales</taxon>
        <taxon>Streptosporangiaceae</taxon>
        <taxon>Nonomuraea</taxon>
    </lineage>
</organism>